<dbReference type="InterPro" id="IPR036388">
    <property type="entry name" value="WH-like_DNA-bd_sf"/>
</dbReference>
<reference evidence="2 3" key="1">
    <citation type="submission" date="2019-02" db="EMBL/GenBank/DDBJ databases">
        <title>Kribbella capetownensis sp. nov. and Kribbella speibonae sp. nov., isolated from soil.</title>
        <authorList>
            <person name="Curtis S.M."/>
            <person name="Norton I."/>
            <person name="Everest G.J."/>
            <person name="Meyers P.R."/>
        </authorList>
    </citation>
    <scope>NUCLEOTIDE SEQUENCE [LARGE SCALE GENOMIC DNA]</scope>
    <source>
        <strain evidence="2 3">NRRL B-24813</strain>
    </source>
</reference>
<evidence type="ECO:0000313" key="2">
    <source>
        <dbReference type="EMBL" id="TCC64723.1"/>
    </source>
</evidence>
<dbReference type="OrthoDB" id="9798835at2"/>
<dbReference type="CDD" id="cd00090">
    <property type="entry name" value="HTH_ARSR"/>
    <property type="match status" value="1"/>
</dbReference>
<dbReference type="AlphaFoldDB" id="A0A4R0KUM6"/>
<protein>
    <submittedName>
        <fullName evidence="2">Transcriptional regulator</fullName>
    </submittedName>
</protein>
<dbReference type="SUPFAM" id="SSF46785">
    <property type="entry name" value="Winged helix' DNA-binding domain"/>
    <property type="match status" value="1"/>
</dbReference>
<dbReference type="InterPro" id="IPR036390">
    <property type="entry name" value="WH_DNA-bd_sf"/>
</dbReference>
<comment type="caution">
    <text evidence="2">The sequence shown here is derived from an EMBL/GenBank/DDBJ whole genome shotgun (WGS) entry which is preliminary data.</text>
</comment>
<accession>A0A4R0KUM6</accession>
<organism evidence="2 3">
    <name type="scientific">Kribbella pittospori</name>
    <dbReference type="NCBI Taxonomy" id="722689"/>
    <lineage>
        <taxon>Bacteria</taxon>
        <taxon>Bacillati</taxon>
        <taxon>Actinomycetota</taxon>
        <taxon>Actinomycetes</taxon>
        <taxon>Propionibacteriales</taxon>
        <taxon>Kribbellaceae</taxon>
        <taxon>Kribbella</taxon>
    </lineage>
</organism>
<sequence>MPQFDVSGSTISHHLKVLRGAGLVDCRGTWVYYWPVPDRIQWLSTLLAVPTSSTLSS</sequence>
<dbReference type="EMBL" id="SJKB01000002">
    <property type="protein sequence ID" value="TCC64723.1"/>
    <property type="molecule type" value="Genomic_DNA"/>
</dbReference>
<gene>
    <name evidence="2" type="ORF">E0H73_10190</name>
</gene>
<dbReference type="GO" id="GO:0003700">
    <property type="term" value="F:DNA-binding transcription factor activity"/>
    <property type="evidence" value="ECO:0007669"/>
    <property type="project" value="InterPro"/>
</dbReference>
<feature type="domain" description="HTH arsR-type" evidence="1">
    <location>
        <begin position="3"/>
        <end position="25"/>
    </location>
</feature>
<dbReference type="InterPro" id="IPR001845">
    <property type="entry name" value="HTH_ArsR_DNA-bd_dom"/>
</dbReference>
<dbReference type="InterPro" id="IPR011991">
    <property type="entry name" value="ArsR-like_HTH"/>
</dbReference>
<dbReference type="Proteomes" id="UP000291144">
    <property type="component" value="Unassembled WGS sequence"/>
</dbReference>
<dbReference type="RefSeq" id="WP_131353226.1">
    <property type="nucleotide sequence ID" value="NZ_SJKB01000002.1"/>
</dbReference>
<evidence type="ECO:0000313" key="3">
    <source>
        <dbReference type="Proteomes" id="UP000291144"/>
    </source>
</evidence>
<dbReference type="Gene3D" id="1.10.10.10">
    <property type="entry name" value="Winged helix-like DNA-binding domain superfamily/Winged helix DNA-binding domain"/>
    <property type="match status" value="1"/>
</dbReference>
<proteinExistence type="predicted"/>
<evidence type="ECO:0000259" key="1">
    <source>
        <dbReference type="Pfam" id="PF01022"/>
    </source>
</evidence>
<dbReference type="Pfam" id="PF01022">
    <property type="entry name" value="HTH_5"/>
    <property type="match status" value="1"/>
</dbReference>
<keyword evidence="3" id="KW-1185">Reference proteome</keyword>
<name>A0A4R0KUM6_9ACTN</name>